<dbReference type="PANTHER" id="PTHR35145">
    <property type="entry name" value="CYTOPLASMIC PROTEIN-RELATED"/>
    <property type="match status" value="1"/>
</dbReference>
<dbReference type="InterPro" id="IPR007351">
    <property type="entry name" value="YjbR"/>
</dbReference>
<proteinExistence type="predicted"/>
<name>A0A174K750_9BACE</name>
<accession>A0A174K750</accession>
<dbReference type="RefSeq" id="WP_022275256.1">
    <property type="nucleotide sequence ID" value="NZ_CABIXA010000026.1"/>
</dbReference>
<organism evidence="1 2">
    <name type="scientific">Bacteroides finegoldii</name>
    <dbReference type="NCBI Taxonomy" id="338188"/>
    <lineage>
        <taxon>Bacteria</taxon>
        <taxon>Pseudomonadati</taxon>
        <taxon>Bacteroidota</taxon>
        <taxon>Bacteroidia</taxon>
        <taxon>Bacteroidales</taxon>
        <taxon>Bacteroidaceae</taxon>
        <taxon>Bacteroides</taxon>
    </lineage>
</organism>
<dbReference type="Proteomes" id="UP000095517">
    <property type="component" value="Unassembled WGS sequence"/>
</dbReference>
<sequence length="118" mass="13974">MNVETAREYSLSKKAATEDMPFGDDFLTIRVMGKMFLCISFNTPDRITMKCDPDYAIELRDHYNGVEGAWHFNKKYWNQVFLDRDLDDKLIKQLIDHSYDEVIKKFPKKLRAKYDALP</sequence>
<dbReference type="Pfam" id="PF04237">
    <property type="entry name" value="YjbR"/>
    <property type="match status" value="1"/>
</dbReference>
<gene>
    <name evidence="1" type="primary">yjbR</name>
    <name evidence="1" type="ORF">ERS852397_03388</name>
</gene>
<reference evidence="1 2" key="1">
    <citation type="submission" date="2015-09" db="EMBL/GenBank/DDBJ databases">
        <authorList>
            <consortium name="Pathogen Informatics"/>
        </authorList>
    </citation>
    <scope>NUCLEOTIDE SEQUENCE [LARGE SCALE GENOMIC DNA]</scope>
    <source>
        <strain evidence="1 2">2789STDY5608840</strain>
    </source>
</reference>
<dbReference type="AlphaFoldDB" id="A0A174K750"/>
<dbReference type="PANTHER" id="PTHR35145:SF1">
    <property type="entry name" value="CYTOPLASMIC PROTEIN"/>
    <property type="match status" value="1"/>
</dbReference>
<dbReference type="SUPFAM" id="SSF142906">
    <property type="entry name" value="YjbR-like"/>
    <property type="match status" value="1"/>
</dbReference>
<evidence type="ECO:0000313" key="1">
    <source>
        <dbReference type="EMBL" id="CUP05029.1"/>
    </source>
</evidence>
<dbReference type="Gene3D" id="3.90.1150.30">
    <property type="match status" value="1"/>
</dbReference>
<dbReference type="InterPro" id="IPR038056">
    <property type="entry name" value="YjbR-like_sf"/>
</dbReference>
<dbReference type="STRING" id="338188.ERS852397_03388"/>
<evidence type="ECO:0000313" key="2">
    <source>
        <dbReference type="Proteomes" id="UP000095517"/>
    </source>
</evidence>
<dbReference type="InterPro" id="IPR058532">
    <property type="entry name" value="YjbR/MT2646/Rv2570-like"/>
</dbReference>
<protein>
    <submittedName>
        <fullName evidence="1">Uncharacterized protein conserved in bacteria</fullName>
    </submittedName>
</protein>
<dbReference type="EMBL" id="CYZH01000026">
    <property type="protein sequence ID" value="CUP05029.1"/>
    <property type="molecule type" value="Genomic_DNA"/>
</dbReference>